<dbReference type="Gene3D" id="2.60.40.640">
    <property type="match status" value="2"/>
</dbReference>
<dbReference type="SUPFAM" id="SSF81296">
    <property type="entry name" value="E set domains"/>
    <property type="match status" value="2"/>
</dbReference>
<evidence type="ECO:0000256" key="2">
    <source>
        <dbReference type="SAM" id="SignalP"/>
    </source>
</evidence>
<dbReference type="GO" id="GO:0015031">
    <property type="term" value="P:protein transport"/>
    <property type="evidence" value="ECO:0007669"/>
    <property type="project" value="TreeGrafter"/>
</dbReference>
<dbReference type="OrthoDB" id="2333384at2759"/>
<dbReference type="EMBL" id="JARK01001347">
    <property type="protein sequence ID" value="EYC25966.1"/>
    <property type="molecule type" value="Genomic_DNA"/>
</dbReference>
<dbReference type="InterPro" id="IPR011021">
    <property type="entry name" value="Arrestin-like_N"/>
</dbReference>
<dbReference type="Pfam" id="PF02752">
    <property type="entry name" value="Arrestin_C"/>
    <property type="match status" value="1"/>
</dbReference>
<protein>
    <recommendedName>
        <fullName evidence="3">Arrestin C-terminal-like domain-containing protein</fullName>
    </recommendedName>
</protein>
<dbReference type="InterPro" id="IPR014752">
    <property type="entry name" value="Arrestin-like_C"/>
</dbReference>
<dbReference type="SMART" id="SM01017">
    <property type="entry name" value="Arrestin_C"/>
    <property type="match status" value="1"/>
</dbReference>
<name>A0A016VF95_9BILA</name>
<comment type="similarity">
    <text evidence="1">Belongs to the arrestin family.</text>
</comment>
<evidence type="ECO:0000313" key="4">
    <source>
        <dbReference type="EMBL" id="EYC25966.1"/>
    </source>
</evidence>
<dbReference type="AlphaFoldDB" id="A0A016VF95"/>
<dbReference type="GO" id="GO:0005737">
    <property type="term" value="C:cytoplasm"/>
    <property type="evidence" value="ECO:0007669"/>
    <property type="project" value="TreeGrafter"/>
</dbReference>
<reference evidence="5" key="1">
    <citation type="journal article" date="2015" name="Nat. Genet.">
        <title>The genome and transcriptome of the zoonotic hookworm Ancylostoma ceylanicum identify infection-specific gene families.</title>
        <authorList>
            <person name="Schwarz E.M."/>
            <person name="Hu Y."/>
            <person name="Antoshechkin I."/>
            <person name="Miller M.M."/>
            <person name="Sternberg P.W."/>
            <person name="Aroian R.V."/>
        </authorList>
    </citation>
    <scope>NUCLEOTIDE SEQUENCE</scope>
    <source>
        <strain evidence="5">HY135</strain>
    </source>
</reference>
<accession>A0A016VF95</accession>
<evidence type="ECO:0000313" key="5">
    <source>
        <dbReference type="Proteomes" id="UP000024635"/>
    </source>
</evidence>
<feature type="signal peptide" evidence="2">
    <location>
        <begin position="1"/>
        <end position="17"/>
    </location>
</feature>
<keyword evidence="5" id="KW-1185">Reference proteome</keyword>
<proteinExistence type="inferred from homology"/>
<dbReference type="PANTHER" id="PTHR11188">
    <property type="entry name" value="ARRESTIN DOMAIN CONTAINING PROTEIN"/>
    <property type="match status" value="1"/>
</dbReference>
<dbReference type="Proteomes" id="UP000024635">
    <property type="component" value="Unassembled WGS sequence"/>
</dbReference>
<comment type="caution">
    <text evidence="4">The sequence shown here is derived from an EMBL/GenBank/DDBJ whole genome shotgun (WGS) entry which is preliminary data.</text>
</comment>
<keyword evidence="2" id="KW-0732">Signal</keyword>
<evidence type="ECO:0000256" key="1">
    <source>
        <dbReference type="ARBA" id="ARBA00005298"/>
    </source>
</evidence>
<dbReference type="InterPro" id="IPR050357">
    <property type="entry name" value="Arrestin_domain-protein"/>
</dbReference>
<dbReference type="PANTHER" id="PTHR11188:SF176">
    <property type="entry name" value="ARRESTIN DOMAIN-CONTAINING PROTEIN 1"/>
    <property type="match status" value="1"/>
</dbReference>
<feature type="chain" id="PRO_5001493449" description="Arrestin C-terminal-like domain-containing protein" evidence="2">
    <location>
        <begin position="18"/>
        <end position="496"/>
    </location>
</feature>
<evidence type="ECO:0000259" key="3">
    <source>
        <dbReference type="SMART" id="SM01017"/>
    </source>
</evidence>
<feature type="domain" description="Arrestin C-terminal-like" evidence="3">
    <location>
        <begin position="252"/>
        <end position="380"/>
    </location>
</feature>
<dbReference type="InterPro" id="IPR014756">
    <property type="entry name" value="Ig_E-set"/>
</dbReference>
<dbReference type="STRING" id="53326.A0A016VF95"/>
<organism evidence="4 5">
    <name type="scientific">Ancylostoma ceylanicum</name>
    <dbReference type="NCBI Taxonomy" id="53326"/>
    <lineage>
        <taxon>Eukaryota</taxon>
        <taxon>Metazoa</taxon>
        <taxon>Ecdysozoa</taxon>
        <taxon>Nematoda</taxon>
        <taxon>Chromadorea</taxon>
        <taxon>Rhabditida</taxon>
        <taxon>Rhabditina</taxon>
        <taxon>Rhabditomorpha</taxon>
        <taxon>Strongyloidea</taxon>
        <taxon>Ancylostomatidae</taxon>
        <taxon>Ancylostomatinae</taxon>
        <taxon>Ancylostoma</taxon>
    </lineage>
</organism>
<gene>
    <name evidence="4" type="primary">Acey_s0011.g1484</name>
    <name evidence="4" type="synonym">Acey-arrd-17</name>
    <name evidence="4" type="ORF">Y032_0011g1484</name>
</gene>
<dbReference type="InterPro" id="IPR011022">
    <property type="entry name" value="Arrestin_C-like"/>
</dbReference>
<sequence>MFAVGSFILQTTIALFALSHQNSDTSRSVHILAKSPCVAHSSTRGRTPIMGKLDRFDIVLNNPEEAYFAGQEISGKVVIEVKEPKKVNEILLELKGRARTYWTKHSGKSRKHCSHSEPYFLEQFNTAYTHKFSVTKNGREKLYARTFPVKQAKQHNSSKKLSIQQERVLPAGVHEVPFSYTLPKSLPTSFEGEFGHIRYTCRAICERPWDFDIVTRKAFTVIGIEDINSDARLNEPVSSSESNHTVAWCCRSTGTITGELKLDKSGFTPGEKMSASYSISNNSTRAKPVCLKFIQNAVYKAKTFAGHEQVRTTTRVILKIDQPEILSNTTSEWVTVEIVVPSLPPRLGKCKILSVTYSLDLEIDQTLTVSCPVVIGSIPQLIDLVNHTKARNGKSNLRDSPPKKALPANDNCVQVTITDESGQTVCGEQMSNEMDALLSARKRVRMPSSILSELYPTMPSPYYRESFFGPVDISDEKECAQYGEKMFAPKYPFYTD</sequence>
<dbReference type="Pfam" id="PF00339">
    <property type="entry name" value="Arrestin_N"/>
    <property type="match status" value="1"/>
</dbReference>